<dbReference type="STRING" id="947013.SAMN04488109_6853"/>
<dbReference type="AlphaFoldDB" id="A0A1M5XTB6"/>
<accession>A0A1M5XTB6</accession>
<gene>
    <name evidence="13" type="ORF">SAMN04488109_6853</name>
</gene>
<keyword evidence="14" id="KW-1185">Reference proteome</keyword>
<keyword evidence="5 9" id="KW-0798">TonB box</keyword>
<dbReference type="EMBL" id="FQWQ01000007">
    <property type="protein sequence ID" value="SHI03047.1"/>
    <property type="molecule type" value="Genomic_DNA"/>
</dbReference>
<dbReference type="Proteomes" id="UP000184212">
    <property type="component" value="Unassembled WGS sequence"/>
</dbReference>
<evidence type="ECO:0000313" key="14">
    <source>
        <dbReference type="Proteomes" id="UP000184212"/>
    </source>
</evidence>
<keyword evidence="10" id="KW-0732">Signal</keyword>
<dbReference type="InterPro" id="IPR000531">
    <property type="entry name" value="Beta-barrel_TonB"/>
</dbReference>
<evidence type="ECO:0000256" key="6">
    <source>
        <dbReference type="ARBA" id="ARBA00023136"/>
    </source>
</evidence>
<sequence>MKRILLFFGLLASSLYGYAQNPAVVRGRITSSEDGTALPGVNVLVKGTSTGTSTDADGNYSIAVPAKATLLFSFIGYLTQEVALSNDQTVANIALEADAKELQEIVIVGYGEQSRKTLTGSQTSVSFDELKSTPAPSPDQLIQGKAAGVQVTANSGVPGGGIFIRVRGTNSINASNDPLYIVDGVFINNNNLVRTGLGNQVASNPLADINPSDIESLEILKDANATAIYGSRGANGVVLIRTKRGKANSRSRINFNTYQGWSWAPKKFKVVTGPELATLQNERFLNDGGSPELVPFRSKASGGSGLPEEQPTYDRISDVFRTARTRSYELSASGGNDKTQYYIGGGYFNQESIVKPSEFDRYSLRINLDQHLNEQVKIGTSTALTRTHRNVSSNDNNPVGVINSALFPKSNLPVFNENGTYAKYGSFDNHLALIDNLNNNATGTRVISNVFGEYAITENLTFRTSWSIDFNDMYENNYNNTLILAGQPKGTATSALSRDVTLLNEQTLTYLKTWDKLSLQVIAGNTIQKNTYQVTSLSGQQFPTNSLETIASAATQTGTSTKAESALLSYFGKASATWNQRYTLDASFRADASSRFGVSNRWGYFPAVGAAWRLGEERFIKDLGIFDELKLRASVGKTGNQAGISEYASIGLWQGGNNYTDSPGTAPLQLANPNLSWEETRQWNVGLDLGFFRDRLTFDINYYDKYTSGLLLNVPVPLKSGYSSLLQNYGAVSNKGFELTVTGDIIRSADFQWTSSFNISTNKNKIEKLAAPFTAGSRDIFRLQEGIPLYSFWIYKQLYVDPQTGDAVYDDKGNDGITVADRQIVGNAWPDFYGGFTNTLRYKAFDLNAFFYFEKGAQIMNMNRFFLVHGGTQSNIGYIPEQLERWQKPGDITDIPRMTTVASSNNYGGTVQNLSSRYLEDGSFIRLRTVSLGYNVPKALLSKYRVASLRLYVQGTNLWTGTGYSGLDPEVNSQSGVGNTKNFDWATVPQPRTVQVGLNIGL</sequence>
<feature type="signal peptide" evidence="10">
    <location>
        <begin position="1"/>
        <end position="19"/>
    </location>
</feature>
<dbReference type="SUPFAM" id="SSF56935">
    <property type="entry name" value="Porins"/>
    <property type="match status" value="1"/>
</dbReference>
<evidence type="ECO:0000256" key="1">
    <source>
        <dbReference type="ARBA" id="ARBA00004571"/>
    </source>
</evidence>
<feature type="domain" description="TonB-dependent receptor plug" evidence="12">
    <location>
        <begin position="116"/>
        <end position="237"/>
    </location>
</feature>
<dbReference type="InterPro" id="IPR037066">
    <property type="entry name" value="Plug_dom_sf"/>
</dbReference>
<evidence type="ECO:0000256" key="9">
    <source>
        <dbReference type="RuleBase" id="RU003357"/>
    </source>
</evidence>
<dbReference type="PROSITE" id="PS52016">
    <property type="entry name" value="TONB_DEPENDENT_REC_3"/>
    <property type="match status" value="1"/>
</dbReference>
<organism evidence="13 14">
    <name type="scientific">Chryseolinea serpens</name>
    <dbReference type="NCBI Taxonomy" id="947013"/>
    <lineage>
        <taxon>Bacteria</taxon>
        <taxon>Pseudomonadati</taxon>
        <taxon>Bacteroidota</taxon>
        <taxon>Cytophagia</taxon>
        <taxon>Cytophagales</taxon>
        <taxon>Fulvivirgaceae</taxon>
        <taxon>Chryseolinea</taxon>
    </lineage>
</organism>
<dbReference type="SUPFAM" id="SSF49464">
    <property type="entry name" value="Carboxypeptidase regulatory domain-like"/>
    <property type="match status" value="1"/>
</dbReference>
<keyword evidence="3 8" id="KW-1134">Transmembrane beta strand</keyword>
<dbReference type="InterPro" id="IPR023997">
    <property type="entry name" value="TonB-dep_OMP_SusC/RagA_CS"/>
</dbReference>
<dbReference type="OrthoDB" id="9768177at2"/>
<name>A0A1M5XTB6_9BACT</name>
<dbReference type="Gene3D" id="2.60.40.1120">
    <property type="entry name" value="Carboxypeptidase-like, regulatory domain"/>
    <property type="match status" value="1"/>
</dbReference>
<keyword evidence="2 8" id="KW-0813">Transport</keyword>
<evidence type="ECO:0000256" key="10">
    <source>
        <dbReference type="SAM" id="SignalP"/>
    </source>
</evidence>
<dbReference type="GO" id="GO:0009279">
    <property type="term" value="C:cell outer membrane"/>
    <property type="evidence" value="ECO:0007669"/>
    <property type="project" value="UniProtKB-SubCell"/>
</dbReference>
<keyword evidence="7 8" id="KW-0998">Cell outer membrane</keyword>
<evidence type="ECO:0000259" key="12">
    <source>
        <dbReference type="Pfam" id="PF07715"/>
    </source>
</evidence>
<dbReference type="InterPro" id="IPR036942">
    <property type="entry name" value="Beta-barrel_TonB_sf"/>
</dbReference>
<dbReference type="Pfam" id="PF00593">
    <property type="entry name" value="TonB_dep_Rec_b-barrel"/>
    <property type="match status" value="1"/>
</dbReference>
<dbReference type="NCBIfam" id="TIGR04057">
    <property type="entry name" value="SusC_RagA_signa"/>
    <property type="match status" value="1"/>
</dbReference>
<proteinExistence type="inferred from homology"/>
<protein>
    <submittedName>
        <fullName evidence="13">TonB-linked outer membrane protein, SusC/RagA family</fullName>
    </submittedName>
</protein>
<dbReference type="NCBIfam" id="TIGR04056">
    <property type="entry name" value="OMP_RagA_SusC"/>
    <property type="match status" value="1"/>
</dbReference>
<dbReference type="InterPro" id="IPR039426">
    <property type="entry name" value="TonB-dep_rcpt-like"/>
</dbReference>
<dbReference type="InterPro" id="IPR008969">
    <property type="entry name" value="CarboxyPept-like_regulatory"/>
</dbReference>
<comment type="similarity">
    <text evidence="8 9">Belongs to the TonB-dependent receptor family.</text>
</comment>
<evidence type="ECO:0000256" key="2">
    <source>
        <dbReference type="ARBA" id="ARBA00022448"/>
    </source>
</evidence>
<dbReference type="Gene3D" id="2.170.130.10">
    <property type="entry name" value="TonB-dependent receptor, plug domain"/>
    <property type="match status" value="1"/>
</dbReference>
<evidence type="ECO:0000259" key="11">
    <source>
        <dbReference type="Pfam" id="PF00593"/>
    </source>
</evidence>
<evidence type="ECO:0000256" key="8">
    <source>
        <dbReference type="PROSITE-ProRule" id="PRU01360"/>
    </source>
</evidence>
<dbReference type="InterPro" id="IPR023996">
    <property type="entry name" value="TonB-dep_OMP_SusC/RagA"/>
</dbReference>
<comment type="subcellular location">
    <subcellularLocation>
        <location evidence="1 8">Cell outer membrane</location>
        <topology evidence="1 8">Multi-pass membrane protein</topology>
    </subcellularLocation>
</comment>
<keyword evidence="4 8" id="KW-0812">Transmembrane</keyword>
<dbReference type="Pfam" id="PF07715">
    <property type="entry name" value="Plug"/>
    <property type="match status" value="1"/>
</dbReference>
<evidence type="ECO:0000256" key="3">
    <source>
        <dbReference type="ARBA" id="ARBA00022452"/>
    </source>
</evidence>
<evidence type="ECO:0000256" key="5">
    <source>
        <dbReference type="ARBA" id="ARBA00023077"/>
    </source>
</evidence>
<keyword evidence="6 8" id="KW-0472">Membrane</keyword>
<feature type="domain" description="TonB-dependent receptor-like beta-barrel" evidence="11">
    <location>
        <begin position="425"/>
        <end position="957"/>
    </location>
</feature>
<dbReference type="Gene3D" id="2.40.170.20">
    <property type="entry name" value="TonB-dependent receptor, beta-barrel domain"/>
    <property type="match status" value="1"/>
</dbReference>
<evidence type="ECO:0000313" key="13">
    <source>
        <dbReference type="EMBL" id="SHI03047.1"/>
    </source>
</evidence>
<dbReference type="InterPro" id="IPR012910">
    <property type="entry name" value="Plug_dom"/>
</dbReference>
<dbReference type="Pfam" id="PF13715">
    <property type="entry name" value="CarbopepD_reg_2"/>
    <property type="match status" value="1"/>
</dbReference>
<feature type="chain" id="PRO_5013359456" evidence="10">
    <location>
        <begin position="20"/>
        <end position="1002"/>
    </location>
</feature>
<reference evidence="13 14" key="1">
    <citation type="submission" date="2016-11" db="EMBL/GenBank/DDBJ databases">
        <authorList>
            <person name="Jaros S."/>
            <person name="Januszkiewicz K."/>
            <person name="Wedrychowicz H."/>
        </authorList>
    </citation>
    <scope>NUCLEOTIDE SEQUENCE [LARGE SCALE GENOMIC DNA]</scope>
    <source>
        <strain evidence="13 14">DSM 24574</strain>
    </source>
</reference>
<evidence type="ECO:0000256" key="7">
    <source>
        <dbReference type="ARBA" id="ARBA00023237"/>
    </source>
</evidence>
<dbReference type="RefSeq" id="WP_073143554.1">
    <property type="nucleotide sequence ID" value="NZ_FQWQ01000007.1"/>
</dbReference>
<evidence type="ECO:0000256" key="4">
    <source>
        <dbReference type="ARBA" id="ARBA00022692"/>
    </source>
</evidence>